<reference evidence="4" key="1">
    <citation type="submission" date="2025-08" db="UniProtKB">
        <authorList>
            <consortium name="Ensembl"/>
        </authorList>
    </citation>
    <scope>IDENTIFICATION</scope>
</reference>
<dbReference type="Proteomes" id="UP000694564">
    <property type="component" value="Chromosome 3"/>
</dbReference>
<dbReference type="InterPro" id="IPR000008">
    <property type="entry name" value="C2_dom"/>
</dbReference>
<keyword evidence="5" id="KW-1185">Reference proteome</keyword>
<evidence type="ECO:0000313" key="5">
    <source>
        <dbReference type="Proteomes" id="UP000694564"/>
    </source>
</evidence>
<feature type="signal peptide" evidence="2">
    <location>
        <begin position="1"/>
        <end position="18"/>
    </location>
</feature>
<feature type="domain" description="C2" evidence="3">
    <location>
        <begin position="79"/>
        <end position="213"/>
    </location>
</feature>
<evidence type="ECO:0000313" key="4">
    <source>
        <dbReference type="Ensembl" id="ENSSVLP00005005963.1"/>
    </source>
</evidence>
<dbReference type="AlphaFoldDB" id="A0A8D2ASW6"/>
<protein>
    <recommendedName>
        <fullName evidence="3">C2 domain-containing protein</fullName>
    </recommendedName>
</protein>
<dbReference type="PANTHER" id="PTHR21665">
    <property type="entry name" value="CATION CHANNEL SPERM-ASSOCIATED TARGETING SUBUNIT TAU"/>
    <property type="match status" value="1"/>
</dbReference>
<dbReference type="PROSITE" id="PS50004">
    <property type="entry name" value="C2"/>
    <property type="match status" value="1"/>
</dbReference>
<feature type="region of interest" description="Disordered" evidence="1">
    <location>
        <begin position="512"/>
        <end position="533"/>
    </location>
</feature>
<keyword evidence="2" id="KW-0732">Signal</keyword>
<dbReference type="GeneTree" id="ENSGT00390000018209"/>
<sequence length="583" mass="66191">MACVSLVVSLSLISPCHILLCHYCHVFKGHPVLPVLQARSLSSPEKATCNSSLSVLLSIAVAVPPNSRPMLRKTLQGSESEELEIAPSALPSLVPFGDVVGCLAIHIKNCRNFVQSSQHFIDLFICISVNNIVKSTKRRTLLSRDSERSTVIKFDEIKYFSVQVPRRQDDTRNNISLKIMQRSNTETNPVLLGSAEVHLYEVIQFICRLEVEFMFSYGNFGYGFSHQLKPLQKIIEPSMFMNIAPPPERRDPMTNVIIPRPVEYPAFLSPDLNVTVGVPPVSKESHQKPAVRLEKLEQQPGERLERMKKEYRNLGTWKEKVDYLENLLNPKLEPKESEESNLDEDLESQSNDLDEEKPENITLEGLPTSTSSQLDQANSIPAIPESVTSTPPSSDTLLPSIPMQEKYVENKIRSSNEGQSEVKPEERKRSIPFLSDVKSDDRHRSILKTISSLSEVAFSSKEHFPSYFRPEYIELKPKYQDCSDRFEDLHVPSVQHLNRTKSRARLVAKSPDDSCNQAKHAARPYTAPEPNKRREYYTGKFASPRMVSSGLANTNDTTPDYEIRKMRSKKRLKEDIEKCSYFP</sequence>
<reference evidence="4" key="2">
    <citation type="submission" date="2025-09" db="UniProtKB">
        <authorList>
            <consortium name="Ensembl"/>
        </authorList>
    </citation>
    <scope>IDENTIFICATION</scope>
</reference>
<name>A0A8D2ASW6_SCIVU</name>
<dbReference type="Ensembl" id="ENSSVLT00005006639.1">
    <property type="protein sequence ID" value="ENSSVLP00005005963.1"/>
    <property type="gene ID" value="ENSSVLG00005004791.1"/>
</dbReference>
<feature type="chain" id="PRO_5034968483" description="C2 domain-containing protein" evidence="2">
    <location>
        <begin position="19"/>
        <end position="583"/>
    </location>
</feature>
<accession>A0A8D2ASW6</accession>
<feature type="compositionally biased region" description="Acidic residues" evidence="1">
    <location>
        <begin position="339"/>
        <end position="357"/>
    </location>
</feature>
<proteinExistence type="predicted"/>
<dbReference type="InterPro" id="IPR031462">
    <property type="entry name" value="CTSRT"/>
</dbReference>
<dbReference type="Pfam" id="PF15729">
    <property type="entry name" value="CTSRT"/>
    <property type="match status" value="1"/>
</dbReference>
<feature type="region of interest" description="Disordered" evidence="1">
    <location>
        <begin position="331"/>
        <end position="358"/>
    </location>
</feature>
<evidence type="ECO:0000259" key="3">
    <source>
        <dbReference type="PROSITE" id="PS50004"/>
    </source>
</evidence>
<evidence type="ECO:0000256" key="2">
    <source>
        <dbReference type="SAM" id="SignalP"/>
    </source>
</evidence>
<dbReference type="InterPro" id="IPR048363">
    <property type="entry name" value="CTSRT_C2"/>
</dbReference>
<dbReference type="PANTHER" id="PTHR21665:SF2">
    <property type="entry name" value="CATION CHANNEL SPERM-ASSOCIATED TARGETING SUBUNIT TAU"/>
    <property type="match status" value="1"/>
</dbReference>
<evidence type="ECO:0000256" key="1">
    <source>
        <dbReference type="SAM" id="MobiDB-lite"/>
    </source>
</evidence>
<dbReference type="OrthoDB" id="2144823at2759"/>
<organism evidence="4 5">
    <name type="scientific">Sciurus vulgaris</name>
    <name type="common">Eurasian red squirrel</name>
    <dbReference type="NCBI Taxonomy" id="55149"/>
    <lineage>
        <taxon>Eukaryota</taxon>
        <taxon>Metazoa</taxon>
        <taxon>Chordata</taxon>
        <taxon>Craniata</taxon>
        <taxon>Vertebrata</taxon>
        <taxon>Euteleostomi</taxon>
        <taxon>Mammalia</taxon>
        <taxon>Eutheria</taxon>
        <taxon>Euarchontoglires</taxon>
        <taxon>Glires</taxon>
        <taxon>Rodentia</taxon>
        <taxon>Sciuromorpha</taxon>
        <taxon>Sciuridae</taxon>
        <taxon>Sciurinae</taxon>
        <taxon>Sciurini</taxon>
        <taxon>Sciurus</taxon>
    </lineage>
</organism>